<dbReference type="Proteomes" id="UP000077037">
    <property type="component" value="Unassembled WGS sequence"/>
</dbReference>
<organism evidence="2 3">
    <name type="scientific">Bordetella ansorpii</name>
    <dbReference type="NCBI Taxonomy" id="288768"/>
    <lineage>
        <taxon>Bacteria</taxon>
        <taxon>Pseudomonadati</taxon>
        <taxon>Pseudomonadota</taxon>
        <taxon>Betaproteobacteria</taxon>
        <taxon>Burkholderiales</taxon>
        <taxon>Alcaligenaceae</taxon>
        <taxon>Bordetella</taxon>
    </lineage>
</organism>
<evidence type="ECO:0000259" key="1">
    <source>
        <dbReference type="Pfam" id="PF00082"/>
    </source>
</evidence>
<gene>
    <name evidence="2" type="ORF">SAMEA1982600_00314</name>
</gene>
<sequence>MPDEYLPLLVFPEKRILQPEKGNGFPPGKQNLPGHGAQVARIGRQIEHLEEDFARYQASLTGALAGLEPEMVLVIEIVGRLDDFRQAVEAAGLEWLGETEIDDLEAEDDGFHERDAAGQPAVKPLSGRMFLAMSNMAGLQEILALWEQWKANRSLPHGKTKWKAVFEQLNVLRRWGIEETLVETGMIDRWQDLLEPLDPKEKVRFQIELFYRKRVEKRRNNEATIRSLLEGLGGQTLSEFLDMPQIAFHAVKAELPAHAIQSLLDQVAADDADIDIELFKFAGIMYFRPTGQSLAVSEEGEGEPAAFPESVSALPPVAALLDGAPLQLHEALKDRLLVDDTFGLEATYQPGERKHGTAMASLILHGDRSNPESEPLPHKLYCIPVMQPDHQTREHDEHMPDDVFFEDRIHIAIRRMFEGSGDVPAQAPTVKVINLSIGDTAREFIHTPSPWARLLDWLAYRHRVLFCISAGNYCDKINIGLNQQQFAALSDGEKVSATVKAISNSLTSRRLLSPAEAMNAITVGAAHADDSGDAYPQFGQRVDVLPSQTLFSPATRLGFGFKRSIKPDILMPGGRQLYNAPVLARSTLYSVDNSIVGPGQKVALDSRQQGVLNNEAFWRGTSNATALATRGAVRLYDMLDRLRNEEGEDIPETLMSVLMKALLVHGAKQDDAGKQHIEQALKDARNSRQFKQVITRYLGYGAVDIERVLTCTAQRATVLGCGEIRENEVHEYAFPIPPGFSSQKIWRRLVVTLAWLTPINPDHRNLREAKLTLEPGGGNWSSQILKLDRQDGDHNQVERGTVQHEVLEGKKQIQAFEDGETLRIRVTCKKDATARLDAVIPYGLAVTLEAKEDIPIYQQVRARIKQPVRIAPGVGR</sequence>
<dbReference type="GO" id="GO:0006508">
    <property type="term" value="P:proteolysis"/>
    <property type="evidence" value="ECO:0007669"/>
    <property type="project" value="UniProtKB-KW"/>
</dbReference>
<dbReference type="RefSeq" id="WP_066406831.1">
    <property type="nucleotide sequence ID" value="NZ_FKBS01000006.1"/>
</dbReference>
<reference evidence="2 3" key="1">
    <citation type="submission" date="2016-03" db="EMBL/GenBank/DDBJ databases">
        <authorList>
            <consortium name="Pathogen Informatics"/>
        </authorList>
    </citation>
    <scope>NUCLEOTIDE SEQUENCE [LARGE SCALE GENOMIC DNA]</scope>
    <source>
        <strain evidence="2 3">NCTC13364</strain>
    </source>
</reference>
<name>A0A157KFL2_9BORD</name>
<keyword evidence="2" id="KW-0378">Hydrolase</keyword>
<accession>A0A157KFL2</accession>
<dbReference type="GO" id="GO:0004252">
    <property type="term" value="F:serine-type endopeptidase activity"/>
    <property type="evidence" value="ECO:0007669"/>
    <property type="project" value="InterPro"/>
</dbReference>
<protein>
    <submittedName>
        <fullName evidence="2">Serine protease</fullName>
    </submittedName>
</protein>
<evidence type="ECO:0000313" key="3">
    <source>
        <dbReference type="Proteomes" id="UP000077037"/>
    </source>
</evidence>
<dbReference type="Pfam" id="PF00082">
    <property type="entry name" value="Peptidase_S8"/>
    <property type="match status" value="1"/>
</dbReference>
<dbReference type="CDD" id="cd04847">
    <property type="entry name" value="Peptidases_S8_Subtilisin_like_2"/>
    <property type="match status" value="1"/>
</dbReference>
<keyword evidence="2" id="KW-0645">Protease</keyword>
<dbReference type="InterPro" id="IPR000209">
    <property type="entry name" value="Peptidase_S8/S53_dom"/>
</dbReference>
<dbReference type="InterPro" id="IPR034074">
    <property type="entry name" value="Y4bN_pept_dom"/>
</dbReference>
<feature type="domain" description="Peptidase S8/S53" evidence="1">
    <location>
        <begin position="350"/>
        <end position="677"/>
    </location>
</feature>
<dbReference type="OrthoDB" id="9768989at2"/>
<dbReference type="SUPFAM" id="SSF52743">
    <property type="entry name" value="Subtilisin-like"/>
    <property type="match status" value="1"/>
</dbReference>
<dbReference type="AlphaFoldDB" id="A0A157KFL2"/>
<dbReference type="EMBL" id="FKBS01000006">
    <property type="protein sequence ID" value="SAH82719.1"/>
    <property type="molecule type" value="Genomic_DNA"/>
</dbReference>
<evidence type="ECO:0000313" key="2">
    <source>
        <dbReference type="EMBL" id="SAH82719.1"/>
    </source>
</evidence>
<proteinExistence type="predicted"/>
<dbReference type="InterPro" id="IPR036852">
    <property type="entry name" value="Peptidase_S8/S53_dom_sf"/>
</dbReference>
<dbReference type="Gene3D" id="3.40.50.200">
    <property type="entry name" value="Peptidase S8/S53 domain"/>
    <property type="match status" value="1"/>
</dbReference>